<accession>A0ABZ0L8Z6</accession>
<dbReference type="InterPro" id="IPR035965">
    <property type="entry name" value="PAS-like_dom_sf"/>
</dbReference>
<dbReference type="CDD" id="cd01949">
    <property type="entry name" value="GGDEF"/>
    <property type="match status" value="1"/>
</dbReference>
<protein>
    <submittedName>
        <fullName evidence="4">Diguanylate cyclase</fullName>
        <ecNumber evidence="4">2.7.7.65</ecNumber>
    </submittedName>
</protein>
<reference evidence="4 5" key="1">
    <citation type="submission" date="2023-06" db="EMBL/GenBank/DDBJ databases">
        <title>Sporosarcina sp. nov., isolated from Korean tranditional fermented seafood 'Jeotgal'.</title>
        <authorList>
            <person name="Yang A.I."/>
            <person name="Shin N.-R."/>
        </authorList>
    </citation>
    <scope>NUCLEOTIDE SEQUENCE [LARGE SCALE GENOMIC DNA]</scope>
    <source>
        <strain evidence="4 5">T2O-4</strain>
    </source>
</reference>
<dbReference type="PANTHER" id="PTHR46663:SF2">
    <property type="entry name" value="GGDEF DOMAIN-CONTAINING PROTEIN"/>
    <property type="match status" value="1"/>
</dbReference>
<name>A0ABZ0L8Z6_9BACL</name>
<dbReference type="PROSITE" id="PS50112">
    <property type="entry name" value="PAS"/>
    <property type="match status" value="1"/>
</dbReference>
<dbReference type="InterPro" id="IPR013655">
    <property type="entry name" value="PAS_fold_3"/>
</dbReference>
<evidence type="ECO:0000313" key="4">
    <source>
        <dbReference type="EMBL" id="WOV87919.1"/>
    </source>
</evidence>
<dbReference type="PROSITE" id="PS50113">
    <property type="entry name" value="PAC"/>
    <property type="match status" value="2"/>
</dbReference>
<dbReference type="PANTHER" id="PTHR46663">
    <property type="entry name" value="DIGUANYLATE CYCLASE DGCT-RELATED"/>
    <property type="match status" value="1"/>
</dbReference>
<feature type="domain" description="PAS" evidence="1">
    <location>
        <begin position="142"/>
        <end position="214"/>
    </location>
</feature>
<dbReference type="NCBIfam" id="TIGR00254">
    <property type="entry name" value="GGDEF"/>
    <property type="match status" value="1"/>
</dbReference>
<dbReference type="NCBIfam" id="TIGR00229">
    <property type="entry name" value="sensory_box"/>
    <property type="match status" value="2"/>
</dbReference>
<evidence type="ECO:0000259" key="3">
    <source>
        <dbReference type="PROSITE" id="PS50887"/>
    </source>
</evidence>
<dbReference type="SUPFAM" id="SSF55073">
    <property type="entry name" value="Nucleotide cyclase"/>
    <property type="match status" value="1"/>
</dbReference>
<dbReference type="SMART" id="SM00091">
    <property type="entry name" value="PAS"/>
    <property type="match status" value="1"/>
</dbReference>
<evidence type="ECO:0000313" key="5">
    <source>
        <dbReference type="Proteomes" id="UP001303902"/>
    </source>
</evidence>
<dbReference type="InterPro" id="IPR000160">
    <property type="entry name" value="GGDEF_dom"/>
</dbReference>
<evidence type="ECO:0000259" key="1">
    <source>
        <dbReference type="PROSITE" id="PS50112"/>
    </source>
</evidence>
<keyword evidence="4" id="KW-0548">Nucleotidyltransferase</keyword>
<organism evidence="4 5">
    <name type="scientific">Sporosarcina oncorhynchi</name>
    <dbReference type="NCBI Taxonomy" id="3056444"/>
    <lineage>
        <taxon>Bacteria</taxon>
        <taxon>Bacillati</taxon>
        <taxon>Bacillota</taxon>
        <taxon>Bacilli</taxon>
        <taxon>Bacillales</taxon>
        <taxon>Caryophanaceae</taxon>
        <taxon>Sporosarcina</taxon>
    </lineage>
</organism>
<dbReference type="SUPFAM" id="SSF55785">
    <property type="entry name" value="PYP-like sensor domain (PAS domain)"/>
    <property type="match status" value="2"/>
</dbReference>
<dbReference type="SMART" id="SM00267">
    <property type="entry name" value="GGDEF"/>
    <property type="match status" value="1"/>
</dbReference>
<dbReference type="Pfam" id="PF08447">
    <property type="entry name" value="PAS_3"/>
    <property type="match status" value="1"/>
</dbReference>
<dbReference type="Pfam" id="PF00990">
    <property type="entry name" value="GGDEF"/>
    <property type="match status" value="1"/>
</dbReference>
<dbReference type="Gene3D" id="3.30.70.270">
    <property type="match status" value="1"/>
</dbReference>
<dbReference type="EMBL" id="CP129118">
    <property type="protein sequence ID" value="WOV87919.1"/>
    <property type="molecule type" value="Genomic_DNA"/>
</dbReference>
<dbReference type="InterPro" id="IPR052163">
    <property type="entry name" value="DGC-Regulatory_Protein"/>
</dbReference>
<dbReference type="InterPro" id="IPR029787">
    <property type="entry name" value="Nucleotide_cyclase"/>
</dbReference>
<dbReference type="InterPro" id="IPR000014">
    <property type="entry name" value="PAS"/>
</dbReference>
<dbReference type="Gene3D" id="3.30.450.20">
    <property type="entry name" value="PAS domain"/>
    <property type="match status" value="2"/>
</dbReference>
<keyword evidence="5" id="KW-1185">Reference proteome</keyword>
<feature type="domain" description="GGDEF" evidence="3">
    <location>
        <begin position="299"/>
        <end position="432"/>
    </location>
</feature>
<evidence type="ECO:0000259" key="2">
    <source>
        <dbReference type="PROSITE" id="PS50113"/>
    </source>
</evidence>
<keyword evidence="4" id="KW-0808">Transferase</keyword>
<proteinExistence type="predicted"/>
<dbReference type="PROSITE" id="PS50887">
    <property type="entry name" value="GGDEF"/>
    <property type="match status" value="1"/>
</dbReference>
<dbReference type="SMART" id="SM00086">
    <property type="entry name" value="PAC"/>
    <property type="match status" value="2"/>
</dbReference>
<sequence length="432" mass="48918">MDDSKGLLLDKVLMEGIKDILLVIEVASDGELYYAYVNRVANDRTNLSKDVVGKALREVHKQEEFEFFEANHLKVIQTRQALSYEDSFLSPQGTHFYSQSWLTPLFDENGDVQYIVVLVHDITSKKQAELALKSSKEKLVESQDQFRIIAENSHDLIALISDRGLINYISPSCEELLGIDSTAFIGKYYTSFLHPVEKQQLKAAFDLSVSLKKPLKEKYRMQNSDGNWLWFELHGSPVFNELGAYSHFVAVSRDITTRYEYESKLTYFAYYDVLADLPNRRLFLNNLAEALDHKQVHGGELALMLMDIDKFKQINDEYGHDTGDLVIKGFADRLKKEVTLEGSTVARLGGDEFAVILPKVKNMEAAESIATNILRVMRNEWKLLDHTLTVTVSIGLAMASAEDLTNVTLLKKADVALYEAKASGRNRIQING</sequence>
<dbReference type="CDD" id="cd00130">
    <property type="entry name" value="PAS"/>
    <property type="match status" value="1"/>
</dbReference>
<dbReference type="EC" id="2.7.7.65" evidence="4"/>
<dbReference type="GO" id="GO:0052621">
    <property type="term" value="F:diguanylate cyclase activity"/>
    <property type="evidence" value="ECO:0007669"/>
    <property type="project" value="UniProtKB-EC"/>
</dbReference>
<dbReference type="InterPro" id="IPR043128">
    <property type="entry name" value="Rev_trsase/Diguanyl_cyclase"/>
</dbReference>
<feature type="domain" description="PAC" evidence="2">
    <location>
        <begin position="215"/>
        <end position="267"/>
    </location>
</feature>
<gene>
    <name evidence="4" type="ORF">QWT69_02020</name>
</gene>
<dbReference type="Pfam" id="PF08448">
    <property type="entry name" value="PAS_4"/>
    <property type="match status" value="1"/>
</dbReference>
<dbReference type="InterPro" id="IPR001610">
    <property type="entry name" value="PAC"/>
</dbReference>
<dbReference type="InterPro" id="IPR013656">
    <property type="entry name" value="PAS_4"/>
</dbReference>
<feature type="domain" description="PAC" evidence="2">
    <location>
        <begin position="82"/>
        <end position="134"/>
    </location>
</feature>
<dbReference type="RefSeq" id="WP_317968474.1">
    <property type="nucleotide sequence ID" value="NZ_CP129118.1"/>
</dbReference>
<dbReference type="Proteomes" id="UP001303902">
    <property type="component" value="Chromosome"/>
</dbReference>
<dbReference type="InterPro" id="IPR000700">
    <property type="entry name" value="PAS-assoc_C"/>
</dbReference>